<comment type="subcellular location">
    <subcellularLocation>
        <location evidence="2">Membrane</location>
        <topology evidence="2">Multi-pass membrane protein</topology>
    </subcellularLocation>
</comment>
<gene>
    <name evidence="12" type="ORF">LKD70_15375</name>
</gene>
<dbReference type="InterPro" id="IPR003660">
    <property type="entry name" value="HAMP_dom"/>
</dbReference>
<dbReference type="CDD" id="cd06225">
    <property type="entry name" value="HAMP"/>
    <property type="match status" value="1"/>
</dbReference>
<reference evidence="12 13" key="1">
    <citation type="submission" date="2021-10" db="EMBL/GenBank/DDBJ databases">
        <title>Anaerobic single-cell dispensing facilitates the cultivation of human gut bacteria.</title>
        <authorList>
            <person name="Afrizal A."/>
        </authorList>
    </citation>
    <scope>NUCLEOTIDE SEQUENCE [LARGE SCALE GENOMIC DNA]</scope>
    <source>
        <strain evidence="12 13">CLA-AA-H200</strain>
    </source>
</reference>
<keyword evidence="9 10" id="KW-0472">Membrane</keyword>
<dbReference type="SUPFAM" id="SSF47384">
    <property type="entry name" value="Homodimeric domain of signal transducing histidine kinase"/>
    <property type="match status" value="1"/>
</dbReference>
<evidence type="ECO:0000313" key="12">
    <source>
        <dbReference type="EMBL" id="MCC2255775.1"/>
    </source>
</evidence>
<comment type="caution">
    <text evidence="12">The sequence shown here is derived from an EMBL/GenBank/DDBJ whole genome shotgun (WGS) entry which is preliminary data.</text>
</comment>
<evidence type="ECO:0000256" key="7">
    <source>
        <dbReference type="ARBA" id="ARBA00022777"/>
    </source>
</evidence>
<feature type="transmembrane region" description="Helical" evidence="10">
    <location>
        <begin position="66"/>
        <end position="88"/>
    </location>
</feature>
<dbReference type="Pfam" id="PF00512">
    <property type="entry name" value="HisKA"/>
    <property type="match status" value="1"/>
</dbReference>
<dbReference type="PANTHER" id="PTHR45528">
    <property type="entry name" value="SENSOR HISTIDINE KINASE CPXA"/>
    <property type="match status" value="1"/>
</dbReference>
<dbReference type="Proteomes" id="UP001198151">
    <property type="component" value="Unassembled WGS sequence"/>
</dbReference>
<keyword evidence="5" id="KW-0808">Transferase</keyword>
<dbReference type="InterPro" id="IPR003661">
    <property type="entry name" value="HisK_dim/P_dom"/>
</dbReference>
<dbReference type="PANTHER" id="PTHR45528:SF8">
    <property type="entry name" value="HISTIDINE KINASE"/>
    <property type="match status" value="1"/>
</dbReference>
<evidence type="ECO:0000256" key="6">
    <source>
        <dbReference type="ARBA" id="ARBA00022692"/>
    </source>
</evidence>
<keyword evidence="4" id="KW-0597">Phosphoprotein</keyword>
<evidence type="ECO:0000256" key="9">
    <source>
        <dbReference type="ARBA" id="ARBA00023136"/>
    </source>
</evidence>
<dbReference type="InterPro" id="IPR036890">
    <property type="entry name" value="HATPase_C_sf"/>
</dbReference>
<evidence type="ECO:0000256" key="8">
    <source>
        <dbReference type="ARBA" id="ARBA00022989"/>
    </source>
</evidence>
<evidence type="ECO:0000313" key="13">
    <source>
        <dbReference type="Proteomes" id="UP001198151"/>
    </source>
</evidence>
<proteinExistence type="predicted"/>
<dbReference type="CDD" id="cd00082">
    <property type="entry name" value="HisKA"/>
    <property type="match status" value="1"/>
</dbReference>
<evidence type="ECO:0000256" key="4">
    <source>
        <dbReference type="ARBA" id="ARBA00022553"/>
    </source>
</evidence>
<evidence type="ECO:0000256" key="1">
    <source>
        <dbReference type="ARBA" id="ARBA00000085"/>
    </source>
</evidence>
<dbReference type="EMBL" id="JAJEQX010000035">
    <property type="protein sequence ID" value="MCC2255775.1"/>
    <property type="molecule type" value="Genomic_DNA"/>
</dbReference>
<comment type="catalytic activity">
    <reaction evidence="1">
        <text>ATP + protein L-histidine = ADP + protein N-phospho-L-histidine.</text>
        <dbReference type="EC" id="2.7.13.3"/>
    </reaction>
</comment>
<keyword evidence="13" id="KW-1185">Reference proteome</keyword>
<evidence type="ECO:0000256" key="2">
    <source>
        <dbReference type="ARBA" id="ARBA00004141"/>
    </source>
</evidence>
<dbReference type="Gene3D" id="6.10.340.10">
    <property type="match status" value="1"/>
</dbReference>
<keyword evidence="8 10" id="KW-1133">Transmembrane helix</keyword>
<keyword evidence="6 10" id="KW-0812">Transmembrane</keyword>
<dbReference type="GO" id="GO:0016301">
    <property type="term" value="F:kinase activity"/>
    <property type="evidence" value="ECO:0007669"/>
    <property type="project" value="UniProtKB-KW"/>
</dbReference>
<dbReference type="PROSITE" id="PS50885">
    <property type="entry name" value="HAMP"/>
    <property type="match status" value="1"/>
</dbReference>
<dbReference type="SUPFAM" id="SSF55874">
    <property type="entry name" value="ATPase domain of HSP90 chaperone/DNA topoisomerase II/histidine kinase"/>
    <property type="match status" value="1"/>
</dbReference>
<evidence type="ECO:0000259" key="11">
    <source>
        <dbReference type="PROSITE" id="PS50885"/>
    </source>
</evidence>
<evidence type="ECO:0000256" key="10">
    <source>
        <dbReference type="SAM" id="Phobius"/>
    </source>
</evidence>
<dbReference type="RefSeq" id="WP_227708758.1">
    <property type="nucleotide sequence ID" value="NZ_JAJEQX010000035.1"/>
</dbReference>
<dbReference type="EC" id="2.7.13.3" evidence="3"/>
<evidence type="ECO:0000256" key="5">
    <source>
        <dbReference type="ARBA" id="ARBA00022679"/>
    </source>
</evidence>
<organism evidence="12 13">
    <name type="scientific">Ruminococcus turbiniformis</name>
    <dbReference type="NCBI Taxonomy" id="2881258"/>
    <lineage>
        <taxon>Bacteria</taxon>
        <taxon>Bacillati</taxon>
        <taxon>Bacillota</taxon>
        <taxon>Clostridia</taxon>
        <taxon>Eubacteriales</taxon>
        <taxon>Oscillospiraceae</taxon>
        <taxon>Ruminococcus</taxon>
    </lineage>
</organism>
<evidence type="ECO:0000256" key="3">
    <source>
        <dbReference type="ARBA" id="ARBA00012438"/>
    </source>
</evidence>
<dbReference type="InterPro" id="IPR050398">
    <property type="entry name" value="HssS/ArlS-like"/>
</dbReference>
<protein>
    <recommendedName>
        <fullName evidence="3">histidine kinase</fullName>
        <ecNumber evidence="3">2.7.13.3</ecNumber>
    </recommendedName>
</protein>
<dbReference type="Gene3D" id="1.10.287.130">
    <property type="match status" value="1"/>
</dbReference>
<feature type="transmembrane region" description="Helical" evidence="10">
    <location>
        <begin position="20"/>
        <end position="46"/>
    </location>
</feature>
<dbReference type="SMART" id="SM00388">
    <property type="entry name" value="HisKA"/>
    <property type="match status" value="1"/>
</dbReference>
<dbReference type="InterPro" id="IPR036097">
    <property type="entry name" value="HisK_dim/P_sf"/>
</dbReference>
<feature type="domain" description="HAMP" evidence="11">
    <location>
        <begin position="89"/>
        <end position="141"/>
    </location>
</feature>
<name>A0ABS8G0F2_9FIRM</name>
<sequence length="358" mass="40806">MLTKKKKQRPRQQKLSRVILEYLVLSVLVSLFTFLFLYTTSVSIGVTYVQQRGITITQTQELVFHVWLRSICAIASILIFTVLFLFMLGQRLSYLITIIKGIGSLQESRMDYTIPLTGNDELTQLAGSINYLAASERELNRREQELTREREAWIRSLSHDIRTPLTSMLSYSELMREKLLRENQGMTQEDMLAYIDLVYSKAQQIQELSSQLTQRGNGTWENIDDIRLLFEQLAGEWEEILEDRYSCTIDLTGCESFSGQADVYALRRITDNLASNVEKYADPDAPVQLSVRSSGREVRIVQVNGKRADPGSFPPPPSSKIGIGNIQRIARIYDGRADVSDESGSFRIEILLNIRPCS</sequence>
<accession>A0ABS8G0F2</accession>
<dbReference type="Gene3D" id="3.30.565.10">
    <property type="entry name" value="Histidine kinase-like ATPase, C-terminal domain"/>
    <property type="match status" value="1"/>
</dbReference>
<keyword evidence="7 12" id="KW-0418">Kinase</keyword>